<dbReference type="STRING" id="1150625.Q75_12480"/>
<gene>
    <name evidence="2" type="ORF">Q75_12480</name>
</gene>
<name>A0A147K666_9BACI</name>
<sequence>MKEHAAGSYENEENLKDEISRIAPSLARLAIQLGISKLALNDKISKVLLNYLDEGFDKVTTQKRFIQSVTENESLIESEDLLYFEEDQSLHNTIIQLPLMERKVVVLSEFESLTNQEIEEWLSITSDEIVSLQHQAFEKIQSSSKVELNHNQWKNRFSLLQDAYKKLDLPYDVDSIVNRIVTTQSTSEVTSSIEKEKYSTSSQKVPIKKGVLVSVFSLGILLGGLTGAILLPSSVSTAFSADLTKEEKKALNSLLSFYEERKEEVRSSLGVSSRSLDQSTSKAELDFELFQAVKLAEEDPNNNENLFKDMEAKITESLASPQMVLEDLKESDTEIDADAFVIKLEKALSATKEMVKAELKEKKLLVGSGENINYMIDEYLQGLIDKEHKHFELVAGMAQNNYYIYGTGESTPDIIFDAYRHSNSVDLYQYIPDGHMQYISYFLGWGSIEEDHIELDEYYDEYVRYTLINMETVLATLPKDSLLVEPTKAEYESLYRKFVELYTNEAFQDDGTIKSEKRQQMYYLKERYPFSTIGSTMSTAYHELQKQDFQKPDNWNTLMEMKTIKNDIPEQPIILYEGDLLPLSDELGRLYDQFVEGNYDKRTLVGLSLIDSFRLFLKANEENDLDAIFALSMESAYSQENNYFINHYKVINVDEMVHHYNEVRALSYEPLGINGIELFGEDRNISVNMEIHEDNWLVYPDVFYEDQNVE</sequence>
<comment type="caution">
    <text evidence="2">The sequence shown here is derived from an EMBL/GenBank/DDBJ whole genome shotgun (WGS) entry which is preliminary data.</text>
</comment>
<dbReference type="InterPro" id="IPR013324">
    <property type="entry name" value="RNA_pol_sigma_r3/r4-like"/>
</dbReference>
<dbReference type="AlphaFoldDB" id="A0A147K666"/>
<keyword evidence="1" id="KW-1133">Transmembrane helix</keyword>
<keyword evidence="3" id="KW-1185">Reference proteome</keyword>
<dbReference type="EMBL" id="LDYG01000039">
    <property type="protein sequence ID" value="KUP05334.1"/>
    <property type="molecule type" value="Genomic_DNA"/>
</dbReference>
<evidence type="ECO:0000313" key="3">
    <source>
        <dbReference type="Proteomes" id="UP000074108"/>
    </source>
</evidence>
<dbReference type="Proteomes" id="UP000074108">
    <property type="component" value="Unassembled WGS sequence"/>
</dbReference>
<organism evidence="2 3">
    <name type="scientific">Bacillus coahuilensis p1.1.43</name>
    <dbReference type="NCBI Taxonomy" id="1150625"/>
    <lineage>
        <taxon>Bacteria</taxon>
        <taxon>Bacillati</taxon>
        <taxon>Bacillota</taxon>
        <taxon>Bacilli</taxon>
        <taxon>Bacillales</taxon>
        <taxon>Bacillaceae</taxon>
        <taxon>Bacillus</taxon>
    </lineage>
</organism>
<dbReference type="PATRIC" id="fig|1150625.3.peg.2625"/>
<evidence type="ECO:0000256" key="1">
    <source>
        <dbReference type="SAM" id="Phobius"/>
    </source>
</evidence>
<accession>A0A147K666</accession>
<dbReference type="Gene3D" id="1.20.140.160">
    <property type="match status" value="1"/>
</dbReference>
<evidence type="ECO:0000313" key="2">
    <source>
        <dbReference type="EMBL" id="KUP05334.1"/>
    </source>
</evidence>
<dbReference type="SUPFAM" id="SSF88659">
    <property type="entry name" value="Sigma3 and sigma4 domains of RNA polymerase sigma factors"/>
    <property type="match status" value="1"/>
</dbReference>
<proteinExistence type="predicted"/>
<protein>
    <submittedName>
        <fullName evidence="2">Uncharacterized protein</fullName>
    </submittedName>
</protein>
<keyword evidence="1" id="KW-0472">Membrane</keyword>
<feature type="transmembrane region" description="Helical" evidence="1">
    <location>
        <begin position="211"/>
        <end position="231"/>
    </location>
</feature>
<reference evidence="2 3" key="1">
    <citation type="journal article" date="2016" name="Front. Microbiol.">
        <title>Microevolution Analysis of Bacillus coahuilensis Unveils Differences in Phosphorus Acquisition Strategies and Their Regulation.</title>
        <authorList>
            <person name="Gomez-Lunar Z."/>
            <person name="Hernandez-Gonzalez I."/>
            <person name="Rodriguez-Torres M.D."/>
            <person name="Souza V."/>
            <person name="Olmedo-Alvarez G."/>
        </authorList>
    </citation>
    <scope>NUCLEOTIDE SEQUENCE [LARGE SCALE GENOMIC DNA]</scope>
    <source>
        <strain evidence="3">p1.1.43</strain>
    </source>
</reference>
<dbReference type="RefSeq" id="WP_059351545.1">
    <property type="nucleotide sequence ID" value="NZ_LDYG01000039.1"/>
</dbReference>
<keyword evidence="1" id="KW-0812">Transmembrane</keyword>